<evidence type="ECO:0000313" key="3">
    <source>
        <dbReference type="RefSeq" id="XP_008575687.1"/>
    </source>
</evidence>
<protein>
    <submittedName>
        <fullName evidence="3">Interleukin-31</fullName>
    </submittedName>
</protein>
<gene>
    <name evidence="3" type="primary">IL31</name>
</gene>
<accession>A0ABM0R4Z6</accession>
<sequence length="160" mass="17678">MGSHAGPTSALFLLCCMGTWLSSHLSPIPPLQPSEVQKIIVELQSLSKQLLDDYVKKEKGVPTSQSYTLPCLTPDPQPPNNINSSAIQAHFKTIRQLADDNSVINEIIEQLDKLEAQDAPATNVSVPTDTLERKRFILTTLQQFSECMNLVLKSLNYGTQ</sequence>
<feature type="signal peptide" evidence="1">
    <location>
        <begin position="1"/>
        <end position="22"/>
    </location>
</feature>
<organism evidence="2 3">
    <name type="scientific">Galeopterus variegatus</name>
    <name type="common">Malayan flying lemur</name>
    <name type="synonym">Cynocephalus variegatus</name>
    <dbReference type="NCBI Taxonomy" id="482537"/>
    <lineage>
        <taxon>Eukaryota</taxon>
        <taxon>Metazoa</taxon>
        <taxon>Chordata</taxon>
        <taxon>Craniata</taxon>
        <taxon>Vertebrata</taxon>
        <taxon>Euteleostomi</taxon>
        <taxon>Mammalia</taxon>
        <taxon>Eutheria</taxon>
        <taxon>Euarchontoglires</taxon>
        <taxon>Dermoptera</taxon>
        <taxon>Cynocephalidae</taxon>
        <taxon>Galeopterus</taxon>
    </lineage>
</organism>
<dbReference type="InterPro" id="IPR027987">
    <property type="entry name" value="IL-31"/>
</dbReference>
<keyword evidence="1" id="KW-0732">Signal</keyword>
<dbReference type="Proteomes" id="UP000694923">
    <property type="component" value="Unplaced"/>
</dbReference>
<dbReference type="RefSeq" id="XP_008575687.1">
    <property type="nucleotide sequence ID" value="XM_008577465.1"/>
</dbReference>
<evidence type="ECO:0000256" key="1">
    <source>
        <dbReference type="SAM" id="SignalP"/>
    </source>
</evidence>
<feature type="chain" id="PRO_5045310634" evidence="1">
    <location>
        <begin position="23"/>
        <end position="160"/>
    </location>
</feature>
<dbReference type="GeneID" id="103594266"/>
<dbReference type="Pfam" id="PF15209">
    <property type="entry name" value="IL31"/>
    <property type="match status" value="1"/>
</dbReference>
<dbReference type="PANTHER" id="PTHR38652:SF1">
    <property type="entry name" value="INTERLEUKIN-31"/>
    <property type="match status" value="1"/>
</dbReference>
<name>A0ABM0R4Z6_GALVR</name>
<evidence type="ECO:0000313" key="2">
    <source>
        <dbReference type="Proteomes" id="UP000694923"/>
    </source>
</evidence>
<keyword evidence="2" id="KW-1185">Reference proteome</keyword>
<dbReference type="PANTHER" id="PTHR38652">
    <property type="entry name" value="INTERLEUKIN-31"/>
    <property type="match status" value="1"/>
</dbReference>
<proteinExistence type="predicted"/>
<reference evidence="3" key="1">
    <citation type="submission" date="2025-08" db="UniProtKB">
        <authorList>
            <consortium name="RefSeq"/>
        </authorList>
    </citation>
    <scope>IDENTIFICATION</scope>
</reference>